<sequence length="187" mass="21983">MEELNETMHKFWEVEGYQETKNLAPEEEYCEEHFKTTHDRHANGKFIVKLPVKEEILKLLDNSREVALKRFLSLERKFVKKPELKKEYNVMNQLVEGDKTVYEQAPQSVIIIDTEEPEYLDMKYLDDAIDQKMLPPTNFVSRKQRLPLVMQHHLNPAVAQHHLNSAVTQHHLDPAVAQNVRTARVQD</sequence>
<proteinExistence type="predicted"/>
<evidence type="ECO:0000313" key="2">
    <source>
        <dbReference type="Proteomes" id="UP000036403"/>
    </source>
</evidence>
<accession>A0A0J7NAP1</accession>
<gene>
    <name evidence="1" type="ORF">RF55_10664</name>
</gene>
<reference evidence="1 2" key="1">
    <citation type="submission" date="2015-04" db="EMBL/GenBank/DDBJ databases">
        <title>Lasius niger genome sequencing.</title>
        <authorList>
            <person name="Konorov E.A."/>
            <person name="Nikitin M.A."/>
            <person name="Kirill M.V."/>
            <person name="Chang P."/>
        </authorList>
    </citation>
    <scope>NUCLEOTIDE SEQUENCE [LARGE SCALE GENOMIC DNA]</scope>
    <source>
        <tissue evidence="1">Whole</tissue>
    </source>
</reference>
<keyword evidence="2" id="KW-1185">Reference proteome</keyword>
<dbReference type="PaxDb" id="67767-A0A0J7NAP1"/>
<organism evidence="1 2">
    <name type="scientific">Lasius niger</name>
    <name type="common">Black garden ant</name>
    <dbReference type="NCBI Taxonomy" id="67767"/>
    <lineage>
        <taxon>Eukaryota</taxon>
        <taxon>Metazoa</taxon>
        <taxon>Ecdysozoa</taxon>
        <taxon>Arthropoda</taxon>
        <taxon>Hexapoda</taxon>
        <taxon>Insecta</taxon>
        <taxon>Pterygota</taxon>
        <taxon>Neoptera</taxon>
        <taxon>Endopterygota</taxon>
        <taxon>Hymenoptera</taxon>
        <taxon>Apocrita</taxon>
        <taxon>Aculeata</taxon>
        <taxon>Formicoidea</taxon>
        <taxon>Formicidae</taxon>
        <taxon>Formicinae</taxon>
        <taxon>Lasius</taxon>
        <taxon>Lasius</taxon>
    </lineage>
</organism>
<dbReference type="EMBL" id="LBMM01007503">
    <property type="protein sequence ID" value="KMQ89680.1"/>
    <property type="molecule type" value="Genomic_DNA"/>
</dbReference>
<dbReference type="AlphaFoldDB" id="A0A0J7NAP1"/>
<protein>
    <submittedName>
        <fullName evidence="1">Putative sodium potassium calcium exchanger</fullName>
    </submittedName>
</protein>
<dbReference type="OrthoDB" id="7554500at2759"/>
<comment type="caution">
    <text evidence="1">The sequence shown here is derived from an EMBL/GenBank/DDBJ whole genome shotgun (WGS) entry which is preliminary data.</text>
</comment>
<dbReference type="Proteomes" id="UP000036403">
    <property type="component" value="Unassembled WGS sequence"/>
</dbReference>
<evidence type="ECO:0000313" key="1">
    <source>
        <dbReference type="EMBL" id="KMQ89680.1"/>
    </source>
</evidence>
<name>A0A0J7NAP1_LASNI</name>